<protein>
    <submittedName>
        <fullName evidence="1">Uncharacterized protein</fullName>
    </submittedName>
</protein>
<dbReference type="AlphaFoldDB" id="A0A897MY99"/>
<dbReference type="EMBL" id="CP064786">
    <property type="protein sequence ID" value="QSG03096.1"/>
    <property type="molecule type" value="Genomic_DNA"/>
</dbReference>
<reference evidence="1" key="1">
    <citation type="submission" date="2020-11" db="EMBL/GenBank/DDBJ databases">
        <title>Carbohydrate-dependent, anaerobic sulfur respiration: A novel catabolism in halophilic archaea.</title>
        <authorList>
            <person name="Sorokin D.Y."/>
            <person name="Messina E."/>
            <person name="Smedile F."/>
            <person name="La Cono V."/>
            <person name="Hallsworth J.E."/>
            <person name="Yakimov M.M."/>
        </authorList>
    </citation>
    <scope>NUCLEOTIDE SEQUENCE</scope>
    <source>
        <strain evidence="1">AArc-S</strain>
    </source>
</reference>
<dbReference type="KEGG" id="hara:AArcS_1889"/>
<name>A0A897MY99_9EURY</name>
<proteinExistence type="predicted"/>
<gene>
    <name evidence="1" type="ORF">AArcS_1889</name>
</gene>
<keyword evidence="2" id="KW-1185">Reference proteome</keyword>
<dbReference type="Proteomes" id="UP000663586">
    <property type="component" value="Chromosome"/>
</dbReference>
<organism evidence="1 2">
    <name type="scientific">Natranaeroarchaeum sulfidigenes</name>
    <dbReference type="NCBI Taxonomy" id="2784880"/>
    <lineage>
        <taxon>Archaea</taxon>
        <taxon>Methanobacteriati</taxon>
        <taxon>Methanobacteriota</taxon>
        <taxon>Stenosarchaea group</taxon>
        <taxon>Halobacteria</taxon>
        <taxon>Halobacteriales</taxon>
        <taxon>Natronoarchaeaceae</taxon>
        <taxon>Natranaeroarchaeum</taxon>
    </lineage>
</organism>
<evidence type="ECO:0000313" key="1">
    <source>
        <dbReference type="EMBL" id="QSG03096.1"/>
    </source>
</evidence>
<accession>A0A897MY99</accession>
<sequence length="52" mass="5612">MHRHVGSPDDNGFRIRTTVQFGVAYRSCVRPSVCSGALANVLGVALEACVFF</sequence>
<evidence type="ECO:0000313" key="2">
    <source>
        <dbReference type="Proteomes" id="UP000663586"/>
    </source>
</evidence>